<comment type="caution">
    <text evidence="1">The sequence shown here is derived from an EMBL/GenBank/DDBJ whole genome shotgun (WGS) entry which is preliminary data.</text>
</comment>
<proteinExistence type="predicted"/>
<protein>
    <submittedName>
        <fullName evidence="1">Uncharacterized protein</fullName>
    </submittedName>
</protein>
<accession>A0A920CQL0</accession>
<dbReference type="Proteomes" id="UP000682811">
    <property type="component" value="Unassembled WGS sequence"/>
</dbReference>
<organism evidence="1 2">
    <name type="scientific">Paenibacillus azoreducens</name>
    <dbReference type="NCBI Taxonomy" id="116718"/>
    <lineage>
        <taxon>Bacteria</taxon>
        <taxon>Bacillati</taxon>
        <taxon>Bacillota</taxon>
        <taxon>Bacilli</taxon>
        <taxon>Bacillales</taxon>
        <taxon>Paenibacillaceae</taxon>
        <taxon>Paenibacillus</taxon>
    </lineage>
</organism>
<evidence type="ECO:0000313" key="2">
    <source>
        <dbReference type="Proteomes" id="UP000682811"/>
    </source>
</evidence>
<sequence>MTTVYELVLPDLLDNLVKNFVQVKIELLMKEELSNYLHVEQPNHWNSRDGTMNELCIPVMVKLTTCKFLEITMVNIKRRCLSRINDVTVGLKRCYLYIQGRHGDPRCDKIHREHVWLPIASDYDH</sequence>
<dbReference type="AlphaFoldDB" id="A0A920CQL0"/>
<evidence type="ECO:0000313" key="1">
    <source>
        <dbReference type="EMBL" id="GIO47395.1"/>
    </source>
</evidence>
<name>A0A920CQL0_9BACL</name>
<dbReference type="EMBL" id="BORT01000007">
    <property type="protein sequence ID" value="GIO47395.1"/>
    <property type="molecule type" value="Genomic_DNA"/>
</dbReference>
<gene>
    <name evidence="1" type="ORF">J34TS1_21600</name>
</gene>
<keyword evidence="2" id="KW-1185">Reference proteome</keyword>
<reference evidence="1 2" key="1">
    <citation type="submission" date="2021-03" db="EMBL/GenBank/DDBJ databases">
        <title>Antimicrobial resistance genes in bacteria isolated from Japanese honey, and their potential for conferring macrolide and lincosamide resistance in the American foulbrood pathogen Paenibacillus larvae.</title>
        <authorList>
            <person name="Okamoto M."/>
            <person name="Kumagai M."/>
            <person name="Kanamori H."/>
            <person name="Takamatsu D."/>
        </authorList>
    </citation>
    <scope>NUCLEOTIDE SEQUENCE [LARGE SCALE GENOMIC DNA]</scope>
    <source>
        <strain evidence="1 2">J34TS1</strain>
    </source>
</reference>